<dbReference type="KEGG" id="pms:KNP414_02144"/>
<gene>
    <name evidence="5" type="ordered locus">KNP414_02144</name>
</gene>
<protein>
    <submittedName>
        <fullName evidence="5">S-layer domain protein</fullName>
    </submittedName>
</protein>
<evidence type="ECO:0000256" key="3">
    <source>
        <dbReference type="SAM" id="MobiDB-lite"/>
    </source>
</evidence>
<dbReference type="Gene3D" id="2.60.40.1180">
    <property type="entry name" value="Golgi alpha-mannosidase II"/>
    <property type="match status" value="1"/>
</dbReference>
<name>F8F4X5_PAEMK</name>
<dbReference type="Proteomes" id="UP000006620">
    <property type="component" value="Chromosome"/>
</dbReference>
<reference evidence="5 6" key="2">
    <citation type="journal article" date="2013" name="Genome Announc.">
        <title>Genome Sequence of Growth-Improving Paenibacillus mucilaginosus Strain KNP414.</title>
        <authorList>
            <person name="Lu J.J."/>
            <person name="Wang J.F."/>
            <person name="Hu X.F."/>
        </authorList>
    </citation>
    <scope>NUCLEOTIDE SEQUENCE [LARGE SCALE GENOMIC DNA]</scope>
    <source>
        <strain evidence="5 6">KNP414</strain>
    </source>
</reference>
<reference evidence="6" key="1">
    <citation type="submission" date="2011-06" db="EMBL/GenBank/DDBJ databases">
        <title>Complete genome sequence of Paenibacillus mucilaginosus KNP414.</title>
        <authorList>
            <person name="Wang J."/>
            <person name="Hu S."/>
            <person name="Hu X."/>
            <person name="Zhang B."/>
            <person name="Dong D."/>
            <person name="Zhang S."/>
            <person name="Zhao K."/>
            <person name="Wu D."/>
        </authorList>
    </citation>
    <scope>NUCLEOTIDE SEQUENCE [LARGE SCALE GENOMIC DNA]</scope>
    <source>
        <strain evidence="6">KNP414</strain>
    </source>
</reference>
<evidence type="ECO:0000313" key="5">
    <source>
        <dbReference type="EMBL" id="AEI40705.1"/>
    </source>
</evidence>
<comment type="similarity">
    <text evidence="1">Belongs to the glycosyl hydrolase 66 family.</text>
</comment>
<dbReference type="Pfam" id="PF13199">
    <property type="entry name" value="Glyco_hydro_66"/>
    <property type="match status" value="2"/>
</dbReference>
<dbReference type="PATRIC" id="fig|1036673.3.peg.1925"/>
<dbReference type="Gene3D" id="2.60.40.10">
    <property type="entry name" value="Immunoglobulins"/>
    <property type="match status" value="1"/>
</dbReference>
<evidence type="ECO:0000259" key="4">
    <source>
        <dbReference type="PROSITE" id="PS51175"/>
    </source>
</evidence>
<feature type="domain" description="CBM6" evidence="4">
    <location>
        <begin position="591"/>
        <end position="723"/>
    </location>
</feature>
<feature type="domain" description="CBM6" evidence="4">
    <location>
        <begin position="469"/>
        <end position="596"/>
    </location>
</feature>
<dbReference type="Gene3D" id="2.60.120.260">
    <property type="entry name" value="Galactose-binding domain-like"/>
    <property type="match status" value="5"/>
</dbReference>
<dbReference type="PROSITE" id="PS51175">
    <property type="entry name" value="CBM6"/>
    <property type="match status" value="5"/>
</dbReference>
<dbReference type="InterPro" id="IPR005084">
    <property type="entry name" value="CBM6"/>
</dbReference>
<evidence type="ECO:0000313" key="6">
    <source>
        <dbReference type="Proteomes" id="UP000006620"/>
    </source>
</evidence>
<dbReference type="Gene3D" id="3.20.20.80">
    <property type="entry name" value="Glycosidases"/>
    <property type="match status" value="2"/>
</dbReference>
<dbReference type="InterPro" id="IPR025092">
    <property type="entry name" value="Glyco_hydro_66"/>
</dbReference>
<feature type="domain" description="CBM6" evidence="4">
    <location>
        <begin position="1106"/>
        <end position="1241"/>
    </location>
</feature>
<dbReference type="HOGENOM" id="CLU_002946_0_0_9"/>
<proteinExistence type="inferred from homology"/>
<dbReference type="InterPro" id="IPR017853">
    <property type="entry name" value="GH"/>
</dbReference>
<feature type="domain" description="CBM6" evidence="4">
    <location>
        <begin position="984"/>
        <end position="1109"/>
    </location>
</feature>
<evidence type="ECO:0000256" key="1">
    <source>
        <dbReference type="ARBA" id="ARBA00010837"/>
    </source>
</evidence>
<dbReference type="SUPFAM" id="SSF49785">
    <property type="entry name" value="Galactose-binding domain-like"/>
    <property type="match status" value="5"/>
</dbReference>
<organism evidence="5 6">
    <name type="scientific">Paenibacillus mucilaginosus (strain KNP414)</name>
    <dbReference type="NCBI Taxonomy" id="1036673"/>
    <lineage>
        <taxon>Bacteria</taxon>
        <taxon>Bacillati</taxon>
        <taxon>Bacillota</taxon>
        <taxon>Bacilli</taxon>
        <taxon>Bacillales</taxon>
        <taxon>Paenibacillaceae</taxon>
        <taxon>Paenibacillus</taxon>
    </lineage>
</organism>
<evidence type="ECO:0000256" key="2">
    <source>
        <dbReference type="ARBA" id="ARBA00022729"/>
    </source>
</evidence>
<dbReference type="InterPro" id="IPR013780">
    <property type="entry name" value="Glyco_hydro_b"/>
</dbReference>
<keyword evidence="2" id="KW-0732">Signal</keyword>
<dbReference type="RefSeq" id="WP_013915866.1">
    <property type="nucleotide sequence ID" value="NC_015690.1"/>
</dbReference>
<feature type="domain" description="CBM6" evidence="4">
    <location>
        <begin position="725"/>
        <end position="858"/>
    </location>
</feature>
<accession>F8F4X5</accession>
<dbReference type="InterPro" id="IPR013783">
    <property type="entry name" value="Ig-like_fold"/>
</dbReference>
<feature type="region of interest" description="Disordered" evidence="3">
    <location>
        <begin position="1457"/>
        <end position="1493"/>
    </location>
</feature>
<sequence>MQKRFQSRKPDRKDRQLKKKIGLSAAAVLVAVQGFAPLVWGSSAVTVQAEAQAAGQKAQNLPAKPLTAMTIGKARYAPGEKAAFTLSFEQGSGWSGKIRMEIYQANTLVAAGKKAVTVMPGTNSDLTVEWQPPADDFRGYLAKAWIEGREDQFVTAALDVSSDWTHFPRYGFVGEFPQETPEQSDAKMKQLSQEYYLNGYQFYDWMWRHDVSVYSKTNTDGTPVRDAQGNFVTAPMEASTSYPDLLGRTLYPLSVKQQVASAQKYGSAAMAYEMNYAARENYQAFGVKPEWGLYKKTATTPPDPGKDQVGFFFDGVKPKPTGLYLQDPGHPDWQSYITKEYNRAVNEFGFDGIHLDQWGANDNDYLLDYYGRKRYYSLDYSKLIGATKASLEGNHADKAHVAFNMVGGNAGYSTVTDPQTKTDFDYSELWQDMNLYKDVQKVVYDTRSKNGGKAMVIAGYMNYKEAAGIPYSASEAQGVPKTLAFQSRIGKSPSWVGDFGKKDEDAIVFTVQVPEAGEYDLTLRYGHGNSGGNPEGRLSVNGSVAVPSIPFDEFTDWGNPVAEKTVTAQLQQGKNEIRLQLNSNDLWLNVRELEVSAKSADAAAFGQTVQAVFAELVSCKVDNYGRVYYFETQGDYVEFEVDAAAAGEQELIFSYGAASQAVERALDVNGEKLAPVSFAPTGSVTEFKEGAAVKVPLKQGTNTIRLMAEGSDPGLNLQYLRMGDSYYMAEAAKTGWAPTQEALIRRVPASPETGGTGYIDGFRQQGDFVRFKTAPVETGDGEQELIFTYRNPGAAAERVVYVDGRKAGTLTLAPTGEAWRTAILPVRFAAGQASREVTVKMEAETAAGAIALDRLEVQGQPLQAEEALTGWEPVVPRRSSVEAVPAKTDNFGRKGQALIFEVDVTEPAETLDFTYRTGNNPVLSVEIDGQTVDGAAAFPATSGGWDGAMAVKTVRTPVAPGKHTVKVTMESDGQYINLSSLAIGRDEYGIEQAALIPALPADGAVQPVTGYAGGFDQDGDVVTFETWVPEAGEYRLAFRYGSDAAYTVTRDVYAGDGEGRTISFAPTGQNSWGSAEVNGVVLQAGSNAIAIRVNGADDEGIRLDHLKLSSAENTRIYEAEKANVTPAMELYKDTVLNFGHIGDEVSFDVEVPQDGETSIIYTYSNAGPTTYRSVYVDGQRSLDPGGQPGRVTFEGTGGSEKYSEDGYFVIPHLTAGKHRITLKMEEGDGKGSINLRAATLGYFNEPSLRLMDAGLAAMGATHIEVGTAEKIGNGPNLIAHEYFPNRSKKVLNGTKETLKEYYKFFAAYENLLFDSREDLQASIAVSKDGAAVPLSRDGAKHTLWYTVRKNAENKGFERYDVLHLVNLLNNDDNWRNAASEPAVQQNLQITYPIGIREKEAKKLKVYAATPDAQHGLFKELKYKWSGTNLVIDLPDLSYWSMIYIDREPQQNKVDRIFRNEAGASGHEGGEGQEAGESGRLQGTVPGRRAGLQE</sequence>
<dbReference type="InterPro" id="IPR008979">
    <property type="entry name" value="Galactose-bd-like_sf"/>
</dbReference>
<dbReference type="SUPFAM" id="SSF51445">
    <property type="entry name" value="(Trans)glycosidases"/>
    <property type="match status" value="1"/>
</dbReference>
<dbReference type="GO" id="GO:0030246">
    <property type="term" value="F:carbohydrate binding"/>
    <property type="evidence" value="ECO:0007669"/>
    <property type="project" value="InterPro"/>
</dbReference>
<dbReference type="EMBL" id="CP002869">
    <property type="protein sequence ID" value="AEI40705.1"/>
    <property type="molecule type" value="Genomic_DNA"/>
</dbReference>
<dbReference type="Pfam" id="PF03422">
    <property type="entry name" value="CBM_6"/>
    <property type="match status" value="1"/>
</dbReference>